<sequence length="214" mass="24184">MHTYATDAKDRELIPLWLAAAAVAATLLLNYVLKVLNLQVPWWVDAPSVMGFYGLFYQLFDEFLWRQKIGILGFSEIPNLRGTWVGVIKSSYQGGTEFPGVILNVRQTWSKISVQLETEKSKSKSIMAAVCTESAPEPGLKYEYSNDPNPFNTQGMNTHKGIVNLVLSSDKKTLKGNYFTSQTRQTYGEMVFERVSNQYLTRQEALRNVNNSVP</sequence>
<dbReference type="STRING" id="56107.Cylst_3553"/>
<dbReference type="Pfam" id="PF23471">
    <property type="entry name" value="Cap15_TM"/>
    <property type="match status" value="1"/>
</dbReference>
<dbReference type="InterPro" id="IPR056338">
    <property type="entry name" value="Cap15-like_TM"/>
</dbReference>
<gene>
    <name evidence="4" type="ORF">Cylst_3553</name>
</gene>
<dbReference type="Proteomes" id="UP000010475">
    <property type="component" value="Chromosome"/>
</dbReference>
<organism evidence="4 5">
    <name type="scientific">Cylindrospermum stagnale PCC 7417</name>
    <dbReference type="NCBI Taxonomy" id="56107"/>
    <lineage>
        <taxon>Bacteria</taxon>
        <taxon>Bacillati</taxon>
        <taxon>Cyanobacteriota</taxon>
        <taxon>Cyanophyceae</taxon>
        <taxon>Nostocales</taxon>
        <taxon>Nostocaceae</taxon>
        <taxon>Cylindrospermum</taxon>
    </lineage>
</organism>
<proteinExistence type="predicted"/>
<keyword evidence="1" id="KW-0472">Membrane</keyword>
<reference evidence="4 5" key="1">
    <citation type="submission" date="2012-06" db="EMBL/GenBank/DDBJ databases">
        <title>Finished chromosome of genome of Cylindrospermum stagnale PCC 7417.</title>
        <authorList>
            <consortium name="US DOE Joint Genome Institute"/>
            <person name="Gugger M."/>
            <person name="Coursin T."/>
            <person name="Rippka R."/>
            <person name="Tandeau De Marsac N."/>
            <person name="Huntemann M."/>
            <person name="Wei C.-L."/>
            <person name="Han J."/>
            <person name="Detter J.C."/>
            <person name="Han C."/>
            <person name="Tapia R."/>
            <person name="Chen A."/>
            <person name="Kyrpides N."/>
            <person name="Mavromatis K."/>
            <person name="Markowitz V."/>
            <person name="Szeto E."/>
            <person name="Ivanova N."/>
            <person name="Pagani I."/>
            <person name="Pati A."/>
            <person name="Goodwin L."/>
            <person name="Nordberg H.P."/>
            <person name="Cantor M.N."/>
            <person name="Hua S.X."/>
            <person name="Woyke T."/>
            <person name="Kerfeld C.A."/>
        </authorList>
    </citation>
    <scope>NUCLEOTIDE SEQUENCE [LARGE SCALE GENOMIC DNA]</scope>
    <source>
        <strain evidence="4 5">PCC 7417</strain>
    </source>
</reference>
<protein>
    <submittedName>
        <fullName evidence="4">Uncharacterized protein</fullName>
    </submittedName>
</protein>
<name>K9WZA0_9NOST</name>
<feature type="domain" description="Cap1-like TM helices" evidence="3">
    <location>
        <begin position="13"/>
        <end position="66"/>
    </location>
</feature>
<dbReference type="InterPro" id="IPR041208">
    <property type="entry name" value="Cap15"/>
</dbReference>
<evidence type="ECO:0000259" key="2">
    <source>
        <dbReference type="Pfam" id="PF18153"/>
    </source>
</evidence>
<dbReference type="EMBL" id="CP003642">
    <property type="protein sequence ID" value="AFZ25690.1"/>
    <property type="molecule type" value="Genomic_DNA"/>
</dbReference>
<accession>K9WZA0</accession>
<dbReference type="KEGG" id="csg:Cylst_3553"/>
<dbReference type="RefSeq" id="WP_015208938.1">
    <property type="nucleotide sequence ID" value="NC_019757.1"/>
</dbReference>
<evidence type="ECO:0000313" key="4">
    <source>
        <dbReference type="EMBL" id="AFZ25690.1"/>
    </source>
</evidence>
<evidence type="ECO:0000256" key="1">
    <source>
        <dbReference type="SAM" id="Phobius"/>
    </source>
</evidence>
<evidence type="ECO:0000313" key="5">
    <source>
        <dbReference type="Proteomes" id="UP000010475"/>
    </source>
</evidence>
<dbReference type="Pfam" id="PF18153">
    <property type="entry name" value="Cap15_CD_rec"/>
    <property type="match status" value="1"/>
</dbReference>
<feature type="domain" description="CD-NTase-associated protein 15" evidence="2">
    <location>
        <begin position="76"/>
        <end position="194"/>
    </location>
</feature>
<dbReference type="eggNOG" id="ENOG5032SGD">
    <property type="taxonomic scope" value="Bacteria"/>
</dbReference>
<evidence type="ECO:0000259" key="3">
    <source>
        <dbReference type="Pfam" id="PF23471"/>
    </source>
</evidence>
<feature type="transmembrane region" description="Helical" evidence="1">
    <location>
        <begin position="12"/>
        <end position="33"/>
    </location>
</feature>
<keyword evidence="5" id="KW-1185">Reference proteome</keyword>
<dbReference type="HOGENOM" id="CLU_112351_0_1_3"/>
<dbReference type="OrthoDB" id="2577257at2"/>
<keyword evidence="1" id="KW-1133">Transmembrane helix</keyword>
<dbReference type="AlphaFoldDB" id="K9WZA0"/>
<keyword evidence="1" id="KW-0812">Transmembrane</keyword>